<feature type="signal peptide" evidence="2">
    <location>
        <begin position="1"/>
        <end position="23"/>
    </location>
</feature>
<proteinExistence type="predicted"/>
<feature type="chain" id="PRO_5027019854" description="MYXO-CTERM domain-containing protein" evidence="2">
    <location>
        <begin position="24"/>
        <end position="252"/>
    </location>
</feature>
<dbReference type="OrthoDB" id="495418at2"/>
<keyword evidence="2" id="KW-0732">Signal</keyword>
<evidence type="ECO:0000313" key="3">
    <source>
        <dbReference type="EMBL" id="MRG96971.1"/>
    </source>
</evidence>
<organism evidence="3 4">
    <name type="scientific">Polyangium spumosum</name>
    <dbReference type="NCBI Taxonomy" id="889282"/>
    <lineage>
        <taxon>Bacteria</taxon>
        <taxon>Pseudomonadati</taxon>
        <taxon>Myxococcota</taxon>
        <taxon>Polyangia</taxon>
        <taxon>Polyangiales</taxon>
        <taxon>Polyangiaceae</taxon>
        <taxon>Polyangium</taxon>
    </lineage>
</organism>
<protein>
    <recommendedName>
        <fullName evidence="5">MYXO-CTERM domain-containing protein</fullName>
    </recommendedName>
</protein>
<keyword evidence="4" id="KW-1185">Reference proteome</keyword>
<dbReference type="AlphaFoldDB" id="A0A6N7Q7X7"/>
<comment type="caution">
    <text evidence="3">The sequence shown here is derived from an EMBL/GenBank/DDBJ whole genome shotgun (WGS) entry which is preliminary data.</text>
</comment>
<evidence type="ECO:0008006" key="5">
    <source>
        <dbReference type="Google" id="ProtNLM"/>
    </source>
</evidence>
<name>A0A6N7Q7X7_9BACT</name>
<dbReference type="NCBIfam" id="TIGR03901">
    <property type="entry name" value="MYXO-CTERM"/>
    <property type="match status" value="1"/>
</dbReference>
<dbReference type="RefSeq" id="WP_153823756.1">
    <property type="nucleotide sequence ID" value="NZ_WJIE01000014.1"/>
</dbReference>
<dbReference type="Proteomes" id="UP000440224">
    <property type="component" value="Unassembled WGS sequence"/>
</dbReference>
<evidence type="ECO:0000313" key="4">
    <source>
        <dbReference type="Proteomes" id="UP000440224"/>
    </source>
</evidence>
<evidence type="ECO:0000256" key="2">
    <source>
        <dbReference type="SAM" id="SignalP"/>
    </source>
</evidence>
<sequence length="252" mass="26942">MKTRRTFLVLAALGLLVAGEARADLIPDGEKRVEYTFSLENGSNFPDHVFLAHPYTTSFGAPNPELCVLGQMPMIVGKYVNPVVYAMKKADFEASSLRKLQGEDLEAFFEKEKTLISSGLRISPVHYVPERWPVKGVHDVVRVEKLDAGVFVARLAQVVYSLDDGQKVTLDYAADGKRPDPPGVARPPARDEAAPQESSAPGEPPPNAPPPTRASSGCGGCAVTGEEGAAGVVVGLGLLAALRGRRRRSIAP</sequence>
<feature type="compositionally biased region" description="Pro residues" evidence="1">
    <location>
        <begin position="202"/>
        <end position="212"/>
    </location>
</feature>
<accession>A0A6N7Q7X7</accession>
<feature type="region of interest" description="Disordered" evidence="1">
    <location>
        <begin position="172"/>
        <end position="221"/>
    </location>
</feature>
<dbReference type="InterPro" id="IPR024038">
    <property type="entry name" value="MYXO-CTERM"/>
</dbReference>
<reference evidence="3 4" key="1">
    <citation type="submission" date="2019-10" db="EMBL/GenBank/DDBJ databases">
        <title>A soil myxobacterium in the family Polyangiaceae.</title>
        <authorList>
            <person name="Li Y."/>
            <person name="Wang J."/>
        </authorList>
    </citation>
    <scope>NUCLEOTIDE SEQUENCE [LARGE SCALE GENOMIC DNA]</scope>
    <source>
        <strain evidence="3 4">DSM 14734</strain>
    </source>
</reference>
<gene>
    <name evidence="3" type="ORF">GF068_34360</name>
</gene>
<evidence type="ECO:0000256" key="1">
    <source>
        <dbReference type="SAM" id="MobiDB-lite"/>
    </source>
</evidence>
<dbReference type="EMBL" id="WJIE01000014">
    <property type="protein sequence ID" value="MRG96971.1"/>
    <property type="molecule type" value="Genomic_DNA"/>
</dbReference>